<dbReference type="InterPro" id="IPR049948">
    <property type="entry name" value="Cu_Am_ox_TPQ-bd"/>
</dbReference>
<evidence type="ECO:0000259" key="16">
    <source>
        <dbReference type="Pfam" id="PF02727"/>
    </source>
</evidence>
<comment type="cofactor">
    <cofactor evidence="13">
        <name>Cu cation</name>
        <dbReference type="ChEBI" id="CHEBI:23378"/>
    </cofactor>
    <text evidence="13">Contains 1 topaquinone per subunit.</text>
</comment>
<protein>
    <recommendedName>
        <fullName evidence="13">Amine oxidase</fullName>
        <ecNumber evidence="13">1.4.3.-</ecNumber>
    </recommendedName>
</protein>
<keyword evidence="7 11" id="KW-0801">TPQ</keyword>
<evidence type="ECO:0000256" key="13">
    <source>
        <dbReference type="RuleBase" id="RU000672"/>
    </source>
</evidence>
<evidence type="ECO:0000256" key="6">
    <source>
        <dbReference type="ARBA" id="ARBA00022723"/>
    </source>
</evidence>
<feature type="domain" description="Copper amine oxidase N2-terminal" evidence="16">
    <location>
        <begin position="49"/>
        <end position="133"/>
    </location>
</feature>
<comment type="PTM">
    <text evidence="12 13">Topaquinone (TPQ) is generated by copper-dependent autoxidation of a specific tyrosyl residue.</text>
</comment>
<dbReference type="Pfam" id="PF01179">
    <property type="entry name" value="Cu_amine_oxid"/>
    <property type="match status" value="1"/>
</dbReference>
<dbReference type="InterPro" id="IPR015802">
    <property type="entry name" value="Cu_amine_oxidase_N3"/>
</dbReference>
<dbReference type="OrthoDB" id="5379943at2759"/>
<comment type="caution">
    <text evidence="18">The sequence shown here is derived from an EMBL/GenBank/DDBJ whole genome shotgun (WGS) entry which is preliminary data.</text>
</comment>
<dbReference type="EC" id="1.4.3.-" evidence="13"/>
<evidence type="ECO:0000256" key="14">
    <source>
        <dbReference type="SAM" id="SignalP"/>
    </source>
</evidence>
<reference evidence="18 19" key="1">
    <citation type="submission" date="2015-12" db="EMBL/GenBank/DDBJ databases">
        <title>The genome of Folsomia candida.</title>
        <authorList>
            <person name="Faddeeva A."/>
            <person name="Derks M.F."/>
            <person name="Anvar Y."/>
            <person name="Smit S."/>
            <person name="Van Straalen N."/>
            <person name="Roelofs D."/>
        </authorList>
    </citation>
    <scope>NUCLEOTIDE SEQUENCE [LARGE SCALE GENOMIC DNA]</scope>
    <source>
        <strain evidence="18 19">VU population</strain>
        <tissue evidence="18">Whole body</tissue>
    </source>
</reference>
<evidence type="ECO:0000256" key="5">
    <source>
        <dbReference type="ARBA" id="ARBA00011738"/>
    </source>
</evidence>
<dbReference type="EMBL" id="LNIX01000003">
    <property type="protein sequence ID" value="OXA56937.1"/>
    <property type="molecule type" value="Genomic_DNA"/>
</dbReference>
<dbReference type="Gene3D" id="3.10.450.40">
    <property type="match status" value="2"/>
</dbReference>
<name>A0A226EIJ7_FOLCA</name>
<evidence type="ECO:0000256" key="4">
    <source>
        <dbReference type="ARBA" id="ARBA00007983"/>
    </source>
</evidence>
<feature type="signal peptide" evidence="14">
    <location>
        <begin position="1"/>
        <end position="25"/>
    </location>
</feature>
<dbReference type="Gene3D" id="2.70.98.20">
    <property type="entry name" value="Copper amine oxidase, catalytic domain"/>
    <property type="match status" value="1"/>
</dbReference>
<dbReference type="Pfam" id="PF02728">
    <property type="entry name" value="Cu_amine_oxidN3"/>
    <property type="match status" value="1"/>
</dbReference>
<evidence type="ECO:0000256" key="7">
    <source>
        <dbReference type="ARBA" id="ARBA00022772"/>
    </source>
</evidence>
<evidence type="ECO:0000313" key="18">
    <source>
        <dbReference type="EMBL" id="OXA56937.1"/>
    </source>
</evidence>
<keyword evidence="8 13" id="KW-0560">Oxidoreductase</keyword>
<evidence type="ECO:0000259" key="15">
    <source>
        <dbReference type="Pfam" id="PF01179"/>
    </source>
</evidence>
<dbReference type="GO" id="GO:0005507">
    <property type="term" value="F:copper ion binding"/>
    <property type="evidence" value="ECO:0007669"/>
    <property type="project" value="InterPro"/>
</dbReference>
<comment type="cofactor">
    <cofactor evidence="1">
        <name>Cu cation</name>
        <dbReference type="ChEBI" id="CHEBI:23378"/>
    </cofactor>
</comment>
<feature type="active site" description="Schiff-base intermediate with substrate; via topaquinone" evidence="11">
    <location>
        <position position="441"/>
    </location>
</feature>
<evidence type="ECO:0000256" key="2">
    <source>
        <dbReference type="ARBA" id="ARBA00001936"/>
    </source>
</evidence>
<dbReference type="PANTHER" id="PTHR10638:SF86">
    <property type="entry name" value="COPPER AMINE OXIDASE 1-RELATED"/>
    <property type="match status" value="1"/>
</dbReference>
<dbReference type="InterPro" id="IPR016182">
    <property type="entry name" value="Cu_amine_oxidase_N-reg"/>
</dbReference>
<evidence type="ECO:0000256" key="3">
    <source>
        <dbReference type="ARBA" id="ARBA00001947"/>
    </source>
</evidence>
<evidence type="ECO:0000259" key="17">
    <source>
        <dbReference type="Pfam" id="PF02728"/>
    </source>
</evidence>
<evidence type="ECO:0000256" key="12">
    <source>
        <dbReference type="PIRSR" id="PIRSR600269-51"/>
    </source>
</evidence>
<feature type="modified residue" description="2',4',5'-topaquinone" evidence="12">
    <location>
        <position position="441"/>
    </location>
</feature>
<feature type="domain" description="Copper amine oxidase N3-terminal" evidence="17">
    <location>
        <begin position="148"/>
        <end position="241"/>
    </location>
</feature>
<dbReference type="OMA" id="MACIFER"/>
<dbReference type="Pfam" id="PF02727">
    <property type="entry name" value="Cu_amine_oxidN2"/>
    <property type="match status" value="1"/>
</dbReference>
<evidence type="ECO:0000256" key="10">
    <source>
        <dbReference type="ARBA" id="ARBA00023211"/>
    </source>
</evidence>
<dbReference type="SUPFAM" id="SSF49998">
    <property type="entry name" value="Amine oxidase catalytic domain"/>
    <property type="match status" value="1"/>
</dbReference>
<dbReference type="PROSITE" id="PS01164">
    <property type="entry name" value="COPPER_AMINE_OXID_1"/>
    <property type="match status" value="1"/>
</dbReference>
<dbReference type="SUPFAM" id="SSF54416">
    <property type="entry name" value="Amine oxidase N-terminal region"/>
    <property type="match status" value="2"/>
</dbReference>
<keyword evidence="9 13" id="KW-0186">Copper</keyword>
<dbReference type="InterPro" id="IPR000269">
    <property type="entry name" value="Cu_amine_oxidase"/>
</dbReference>
<dbReference type="InterPro" id="IPR015798">
    <property type="entry name" value="Cu_amine_oxidase_C"/>
</dbReference>
<evidence type="ECO:0000256" key="8">
    <source>
        <dbReference type="ARBA" id="ARBA00023002"/>
    </source>
</evidence>
<dbReference type="InterPro" id="IPR015800">
    <property type="entry name" value="Cu_amine_oxidase_N2"/>
</dbReference>
<dbReference type="GO" id="GO:0048038">
    <property type="term" value="F:quinone binding"/>
    <property type="evidence" value="ECO:0007669"/>
    <property type="project" value="InterPro"/>
</dbReference>
<comment type="subunit">
    <text evidence="5">Homodimer.</text>
</comment>
<comment type="cofactor">
    <cofactor evidence="3">
        <name>Zn(2+)</name>
        <dbReference type="ChEBI" id="CHEBI:29105"/>
    </cofactor>
</comment>
<comment type="similarity">
    <text evidence="4 13">Belongs to the copper/topaquinone oxidase family.</text>
</comment>
<sequence>MRTKAIFLSALLGVIFLSQNLVVEANKDSSKSNNGRTSGGQRRRQEVAHPLDPLTLLEIIQTSALIKDYRPGVQWVFVDITLKEPEKSLLLPYFLSDTEPPPFLIPRKSLVVAVDPTTGLSYEAVVNLGLNMLELWEQLPSGIDTSFASDELNAIHDMVLDDPIILERLSIYGEFYGNKSNVVTDVWKYGYSKDKPEYAGKRIAQVFFYGRNFENDNFYAHPMGFVAVVDTLRQEVLDIEEIPIQSDFDTTNREGDEVSEATGNYDPDVFEGTYRDDVKPITINQDGPSFTMDGNVLRWQKFKMRVGRNGREGLLLHHVNYNDSGVVRPLLYRASLSELFVPYGDPRPPYHRKMALDVGEYGLGFSASEMRSPDGCRGTVHFLDIINSDMSGQPWTVTNAICIYEEDAGILWRKMDPLTRRIVTARSQRLVLTFIATVSNYDYQLKWIFCQDASIRVEMILTGIVSQNMLGLNATPGGHGTIVMPNINAQFHQHFFAVRLDTEIDGNRNTVSVVDILPDDIPAGDPTHPYGNGFSVSETVLRNASQARTKTQPDTARTWRVIGEPTNVNPISGGSKGWKLIPDHVARLMMSKDSVLHAKSAFVDFDVWVTPYKENQLYAAGFYLNESGLPTWVEEDPGALIENTDIVLWHVFGVTHVVRVEDLPVMPVESIGFWFKPTNFFTENPGVDVLPIVIQAQSTKRSKGE</sequence>
<feature type="chain" id="PRO_5012307909" description="Amine oxidase" evidence="14">
    <location>
        <begin position="26"/>
        <end position="705"/>
    </location>
</feature>
<proteinExistence type="inferred from homology"/>
<evidence type="ECO:0000256" key="9">
    <source>
        <dbReference type="ARBA" id="ARBA00023008"/>
    </source>
</evidence>
<dbReference type="AlphaFoldDB" id="A0A226EIJ7"/>
<dbReference type="GO" id="GO:0008131">
    <property type="term" value="F:primary methylamine oxidase activity"/>
    <property type="evidence" value="ECO:0007669"/>
    <property type="project" value="InterPro"/>
</dbReference>
<keyword evidence="14" id="KW-0732">Signal</keyword>
<evidence type="ECO:0000256" key="1">
    <source>
        <dbReference type="ARBA" id="ARBA00001935"/>
    </source>
</evidence>
<evidence type="ECO:0000256" key="11">
    <source>
        <dbReference type="PIRSR" id="PIRSR600269-50"/>
    </source>
</evidence>
<organism evidence="18 19">
    <name type="scientific">Folsomia candida</name>
    <name type="common">Springtail</name>
    <dbReference type="NCBI Taxonomy" id="158441"/>
    <lineage>
        <taxon>Eukaryota</taxon>
        <taxon>Metazoa</taxon>
        <taxon>Ecdysozoa</taxon>
        <taxon>Arthropoda</taxon>
        <taxon>Hexapoda</taxon>
        <taxon>Collembola</taxon>
        <taxon>Entomobryomorpha</taxon>
        <taxon>Isotomoidea</taxon>
        <taxon>Isotomidae</taxon>
        <taxon>Proisotominae</taxon>
        <taxon>Folsomia</taxon>
    </lineage>
</organism>
<dbReference type="Proteomes" id="UP000198287">
    <property type="component" value="Unassembled WGS sequence"/>
</dbReference>
<dbReference type="STRING" id="158441.A0A226EIJ7"/>
<feature type="active site" description="Proton acceptor" evidence="11">
    <location>
        <position position="357"/>
    </location>
</feature>
<gene>
    <name evidence="18" type="ORF">Fcan01_06719</name>
</gene>
<feature type="domain" description="Copper amine oxidase catalytic" evidence="15">
    <location>
        <begin position="283"/>
        <end position="686"/>
    </location>
</feature>
<evidence type="ECO:0000313" key="19">
    <source>
        <dbReference type="Proteomes" id="UP000198287"/>
    </source>
</evidence>
<accession>A0A226EIJ7</accession>
<dbReference type="PANTHER" id="PTHR10638">
    <property type="entry name" value="COPPER AMINE OXIDASE"/>
    <property type="match status" value="1"/>
</dbReference>
<keyword evidence="6 13" id="KW-0479">Metal-binding</keyword>
<keyword evidence="19" id="KW-1185">Reference proteome</keyword>
<comment type="cofactor">
    <cofactor evidence="2">
        <name>Mn(2+)</name>
        <dbReference type="ChEBI" id="CHEBI:29035"/>
    </cofactor>
</comment>
<dbReference type="InterPro" id="IPR036460">
    <property type="entry name" value="Cu_amine_oxidase_C_sf"/>
</dbReference>
<dbReference type="GO" id="GO:0009308">
    <property type="term" value="P:amine metabolic process"/>
    <property type="evidence" value="ECO:0007669"/>
    <property type="project" value="UniProtKB-UniRule"/>
</dbReference>
<keyword evidence="10" id="KW-0464">Manganese</keyword>